<dbReference type="GO" id="GO:0030435">
    <property type="term" value="P:sporulation resulting in formation of a cellular spore"/>
    <property type="evidence" value="ECO:0007669"/>
    <property type="project" value="InterPro"/>
</dbReference>
<reference evidence="6" key="1">
    <citation type="submission" date="2016-11" db="EMBL/GenBank/DDBJ databases">
        <title>Genome sequence of Candidatus Phytoplasma solani strain SA-1.</title>
        <authorList>
            <person name="Haryono M."/>
            <person name="Samarzija I."/>
            <person name="Seruga Music M."/>
            <person name="Hogenhout S."/>
            <person name="Kuo C.-H."/>
        </authorList>
    </citation>
    <scope>NUCLEOTIDE SEQUENCE [LARGE SCALE GENOMIC DNA]</scope>
    <source>
        <strain evidence="6">SA-1</strain>
    </source>
</reference>
<dbReference type="NCBIfam" id="NF009749">
    <property type="entry name" value="PRK13259.1"/>
    <property type="match status" value="1"/>
</dbReference>
<proteinExistence type="inferred from homology"/>
<dbReference type="GO" id="GO:0000917">
    <property type="term" value="P:division septum assembly"/>
    <property type="evidence" value="ECO:0007669"/>
    <property type="project" value="UniProtKB-KW"/>
</dbReference>
<name>A0A421NYI5_9MOLU</name>
<dbReference type="InterPro" id="IPR036751">
    <property type="entry name" value="SpoVG_sf"/>
</dbReference>
<dbReference type="Proteomes" id="UP000283896">
    <property type="component" value="Unassembled WGS sequence"/>
</dbReference>
<keyword evidence="6" id="KW-1185">Reference proteome</keyword>
<dbReference type="AlphaFoldDB" id="A0A421NYI5"/>
<dbReference type="Gene3D" id="3.30.1120.40">
    <property type="entry name" value="Stage V sporulation protein G"/>
    <property type="match status" value="1"/>
</dbReference>
<organism evidence="5 6">
    <name type="scientific">Candidatus Phytoplasma solani</name>
    <dbReference type="NCBI Taxonomy" id="69896"/>
    <lineage>
        <taxon>Bacteria</taxon>
        <taxon>Bacillati</taxon>
        <taxon>Mycoplasmatota</taxon>
        <taxon>Mollicutes</taxon>
        <taxon>Acholeplasmatales</taxon>
        <taxon>Acholeplasmataceae</taxon>
        <taxon>Candidatus Phytoplasma</taxon>
        <taxon>16SrXII (Stolbur group)</taxon>
    </lineage>
</organism>
<dbReference type="InterPro" id="IPR007170">
    <property type="entry name" value="SpoVG"/>
</dbReference>
<comment type="function">
    <text evidence="4">Could be involved in septation.</text>
</comment>
<comment type="caution">
    <text evidence="5">The sequence shown here is derived from an EMBL/GenBank/DDBJ whole genome shotgun (WGS) entry which is preliminary data.</text>
</comment>
<comment type="similarity">
    <text evidence="4">Belongs to the SpoVG family.</text>
</comment>
<dbReference type="PANTHER" id="PTHR38429">
    <property type="entry name" value="SEPTATION PROTEIN SPOVG-RELATED"/>
    <property type="match status" value="1"/>
</dbReference>
<dbReference type="SUPFAM" id="SSF160537">
    <property type="entry name" value="SpoVG-like"/>
    <property type="match status" value="1"/>
</dbReference>
<dbReference type="OrthoDB" id="9796286at2"/>
<sequence>MQVTDVKIRKISGESRLRGVASITFDNSFVLNDIRVIEGARGIFIAMPSRKTTKGTFRDIAHPVNTETRQIIEECIKVKYQDLLDNPVEEEHEK</sequence>
<dbReference type="EMBL" id="MPBG01000002">
    <property type="protein sequence ID" value="RMI88994.1"/>
    <property type="molecule type" value="Genomic_DNA"/>
</dbReference>
<evidence type="ECO:0000313" key="6">
    <source>
        <dbReference type="Proteomes" id="UP000283896"/>
    </source>
</evidence>
<dbReference type="STRING" id="69896.S284_02840"/>
<gene>
    <name evidence="4 5" type="primary">spoVG</name>
    <name evidence="5" type="ORF">PSSA1_v1c2020</name>
</gene>
<dbReference type="PANTHER" id="PTHR38429:SF1">
    <property type="entry name" value="SEPTATION PROTEIN SPOVG-RELATED"/>
    <property type="match status" value="1"/>
</dbReference>
<accession>A0A421NYI5</accession>
<evidence type="ECO:0000256" key="2">
    <source>
        <dbReference type="ARBA" id="ARBA00023210"/>
    </source>
</evidence>
<keyword evidence="3 4" id="KW-0131">Cell cycle</keyword>
<evidence type="ECO:0000256" key="4">
    <source>
        <dbReference type="HAMAP-Rule" id="MF_00819"/>
    </source>
</evidence>
<evidence type="ECO:0000256" key="3">
    <source>
        <dbReference type="ARBA" id="ARBA00023306"/>
    </source>
</evidence>
<evidence type="ECO:0000256" key="1">
    <source>
        <dbReference type="ARBA" id="ARBA00022618"/>
    </source>
</evidence>
<dbReference type="Pfam" id="PF04026">
    <property type="entry name" value="SpoVG"/>
    <property type="match status" value="1"/>
</dbReference>
<keyword evidence="2 4" id="KW-0717">Septation</keyword>
<dbReference type="HAMAP" id="MF_00819">
    <property type="entry name" value="SpoVG"/>
    <property type="match status" value="1"/>
</dbReference>
<keyword evidence="1 4" id="KW-0132">Cell division</keyword>
<protein>
    <recommendedName>
        <fullName evidence="4">Putative septation protein SpoVG</fullName>
    </recommendedName>
</protein>
<evidence type="ECO:0000313" key="5">
    <source>
        <dbReference type="EMBL" id="RMI88994.1"/>
    </source>
</evidence>
<dbReference type="RefSeq" id="WP_122225387.1">
    <property type="nucleotide sequence ID" value="NZ_MPBG01000002.1"/>
</dbReference>